<keyword evidence="3" id="KW-0813">Transport</keyword>
<dbReference type="GO" id="GO:0035364">
    <property type="term" value="P:thymine transport"/>
    <property type="evidence" value="ECO:0007669"/>
    <property type="project" value="TreeGrafter"/>
</dbReference>
<name>A0A8U0PWT0_SALNM</name>
<sequence length="424" mass="47793">MKNRTDAPRDRGWLVGITFFILGLGTLLPWNFFMTASMYFNRRLNKEEWSNGTVVAQKEYYFNNWMTLLSQLPLLLCTLLNSFFYQRISEMVRIAGSLVFILVLFILTAILVKVPMEEHRFFSVTMATIWFINSFGAVLQGSLFGLVGLLPQRYSAVFMSGQGLAGTFAALAMLVSIASDTDFDTAALGYFITPCVGTLLTLLSYLLLPRLEFARFYLDKSRSYEVETTDELLKESGTEQNGKLNGKANGTLANGDASGEEVEVEGGSPKHNFLPLEQAEDRDRKSTVMEVFKKIWVMAFCVVFVFTVTLAVFPAITVDVKTIYPGKWESYFISVCCFLIFNVGDWIGRTVTSLFQWPPKESRLFPVLVVSRVVFVPLLMFCNVQSRSYLPVLFSHDAAFAFIMMLFSLSSGYCVCLSMSYAPQ</sequence>
<feature type="transmembrane region" description="Helical" evidence="8">
    <location>
        <begin position="398"/>
        <end position="422"/>
    </location>
</feature>
<evidence type="ECO:0000256" key="5">
    <source>
        <dbReference type="ARBA" id="ARBA00022989"/>
    </source>
</evidence>
<dbReference type="PRINTS" id="PR01130">
    <property type="entry name" value="DERENTRNSPRT"/>
</dbReference>
<feature type="transmembrane region" description="Helical" evidence="8">
    <location>
        <begin position="60"/>
        <end position="80"/>
    </location>
</feature>
<dbReference type="SUPFAM" id="SSF103473">
    <property type="entry name" value="MFS general substrate transporter"/>
    <property type="match status" value="1"/>
</dbReference>
<evidence type="ECO:0000256" key="2">
    <source>
        <dbReference type="ARBA" id="ARBA00007965"/>
    </source>
</evidence>
<keyword evidence="6 8" id="KW-0472">Membrane</keyword>
<feature type="transmembrane region" description="Helical" evidence="8">
    <location>
        <begin position="295"/>
        <end position="318"/>
    </location>
</feature>
<dbReference type="GO" id="GO:0015213">
    <property type="term" value="F:uridine transmembrane transporter activity"/>
    <property type="evidence" value="ECO:0007669"/>
    <property type="project" value="UniProtKB-ARBA"/>
</dbReference>
<dbReference type="GO" id="GO:0015853">
    <property type="term" value="P:adenine transport"/>
    <property type="evidence" value="ECO:0007669"/>
    <property type="project" value="TreeGrafter"/>
</dbReference>
<feature type="transmembrane region" description="Helical" evidence="8">
    <location>
        <begin position="92"/>
        <end position="112"/>
    </location>
</feature>
<dbReference type="InterPro" id="IPR036259">
    <property type="entry name" value="MFS_trans_sf"/>
</dbReference>
<feature type="transmembrane region" description="Helical" evidence="8">
    <location>
        <begin position="124"/>
        <end position="149"/>
    </location>
</feature>
<dbReference type="InterPro" id="IPR034764">
    <property type="entry name" value="ENT1/ENT2"/>
</dbReference>
<comment type="subcellular location">
    <subcellularLocation>
        <location evidence="1">Basolateral cell membrane</location>
        <topology evidence="1">Multi-pass membrane protein</topology>
    </subcellularLocation>
</comment>
<dbReference type="Pfam" id="PF01733">
    <property type="entry name" value="Nucleoside_tran"/>
    <property type="match status" value="1"/>
</dbReference>
<dbReference type="RefSeq" id="XP_038831787.1">
    <property type="nucleotide sequence ID" value="XM_038975859.1"/>
</dbReference>
<keyword evidence="5 8" id="KW-1133">Transmembrane helix</keyword>
<proteinExistence type="inferred from homology"/>
<feature type="transmembrane region" description="Helical" evidence="8">
    <location>
        <begin position="187"/>
        <end position="208"/>
    </location>
</feature>
<evidence type="ECO:0000256" key="7">
    <source>
        <dbReference type="SAM" id="MobiDB-lite"/>
    </source>
</evidence>
<evidence type="ECO:0000256" key="4">
    <source>
        <dbReference type="ARBA" id="ARBA00022692"/>
    </source>
</evidence>
<feature type="transmembrane region" description="Helical" evidence="8">
    <location>
        <begin position="330"/>
        <end position="352"/>
    </location>
</feature>
<feature type="transmembrane region" description="Helical" evidence="8">
    <location>
        <begin position="364"/>
        <end position="386"/>
    </location>
</feature>
<dbReference type="GO" id="GO:0016323">
    <property type="term" value="C:basolateral plasma membrane"/>
    <property type="evidence" value="ECO:0007669"/>
    <property type="project" value="UniProtKB-SubCell"/>
</dbReference>
<dbReference type="PANTHER" id="PTHR10332:SF8">
    <property type="entry name" value="EQUILIBRATIVE NUCLEOSIDE TRANSPORTER 2"/>
    <property type="match status" value="1"/>
</dbReference>
<evidence type="ECO:0000313" key="10">
    <source>
        <dbReference type="RefSeq" id="XP_038831787.1"/>
    </source>
</evidence>
<dbReference type="InterPro" id="IPR002259">
    <property type="entry name" value="Eqnu_transpt"/>
</dbReference>
<dbReference type="RefSeq" id="XP_038831788.1">
    <property type="nucleotide sequence ID" value="XM_038975860.1"/>
</dbReference>
<dbReference type="PANTHER" id="PTHR10332">
    <property type="entry name" value="EQUILIBRATIVE NUCLEOSIDE TRANSPORTER"/>
    <property type="match status" value="1"/>
</dbReference>
<dbReference type="KEGG" id="snh:120030451"/>
<dbReference type="NCBIfam" id="TIGR00939">
    <property type="entry name" value="2a57"/>
    <property type="match status" value="1"/>
</dbReference>
<organism evidence="9 10">
    <name type="scientific">Salvelinus namaycush</name>
    <name type="common">Lake trout</name>
    <name type="synonym">Salmo namaycush</name>
    <dbReference type="NCBI Taxonomy" id="8040"/>
    <lineage>
        <taxon>Eukaryota</taxon>
        <taxon>Metazoa</taxon>
        <taxon>Chordata</taxon>
        <taxon>Craniata</taxon>
        <taxon>Vertebrata</taxon>
        <taxon>Euteleostomi</taxon>
        <taxon>Actinopterygii</taxon>
        <taxon>Neopterygii</taxon>
        <taxon>Teleostei</taxon>
        <taxon>Protacanthopterygii</taxon>
        <taxon>Salmoniformes</taxon>
        <taxon>Salmonidae</taxon>
        <taxon>Salmoninae</taxon>
        <taxon>Salvelinus</taxon>
    </lineage>
</organism>
<evidence type="ECO:0000256" key="6">
    <source>
        <dbReference type="ARBA" id="ARBA00023136"/>
    </source>
</evidence>
<feature type="region of interest" description="Disordered" evidence="7">
    <location>
        <begin position="230"/>
        <end position="267"/>
    </location>
</feature>
<dbReference type="AlphaFoldDB" id="A0A8U0PWT0"/>
<evidence type="ECO:0000256" key="8">
    <source>
        <dbReference type="SAM" id="Phobius"/>
    </source>
</evidence>
<comment type="similarity">
    <text evidence="2">Belongs to the SLC29A/ENT transporter (TC 2.A.57) family.</text>
</comment>
<evidence type="ECO:0000256" key="3">
    <source>
        <dbReference type="ARBA" id="ARBA00022448"/>
    </source>
</evidence>
<evidence type="ECO:0000313" key="9">
    <source>
        <dbReference type="Proteomes" id="UP000808372"/>
    </source>
</evidence>
<dbReference type="GO" id="GO:0035344">
    <property type="term" value="P:hypoxanthine transport"/>
    <property type="evidence" value="ECO:0007669"/>
    <property type="project" value="TreeGrafter"/>
</dbReference>
<protein>
    <submittedName>
        <fullName evidence="10 11">Equilibrative nucleoside transporter 2-like</fullName>
    </submittedName>
</protein>
<dbReference type="GeneID" id="120030451"/>
<reference evidence="10 11" key="1">
    <citation type="submission" date="2025-04" db="UniProtKB">
        <authorList>
            <consortium name="RefSeq"/>
        </authorList>
    </citation>
    <scope>IDENTIFICATION</scope>
    <source>
        <tissue evidence="10 11">White muscle</tissue>
    </source>
</reference>
<dbReference type="Proteomes" id="UP000808372">
    <property type="component" value="Chromosome 36"/>
</dbReference>
<evidence type="ECO:0000256" key="1">
    <source>
        <dbReference type="ARBA" id="ARBA00004554"/>
    </source>
</evidence>
<dbReference type="PIRSF" id="PIRSF016379">
    <property type="entry name" value="ENT"/>
    <property type="match status" value="1"/>
</dbReference>
<dbReference type="GO" id="GO:0015854">
    <property type="term" value="P:guanine transport"/>
    <property type="evidence" value="ECO:0007669"/>
    <property type="project" value="TreeGrafter"/>
</dbReference>
<feature type="transmembrane region" description="Helical" evidence="8">
    <location>
        <begin position="12"/>
        <end position="40"/>
    </location>
</feature>
<dbReference type="OrthoDB" id="46396at2759"/>
<accession>A0A8U0PWT0</accession>
<keyword evidence="9" id="KW-1185">Reference proteome</keyword>
<feature type="transmembrane region" description="Helical" evidence="8">
    <location>
        <begin position="156"/>
        <end position="175"/>
    </location>
</feature>
<evidence type="ECO:0000313" key="11">
    <source>
        <dbReference type="RefSeq" id="XP_038831788.1"/>
    </source>
</evidence>
<gene>
    <name evidence="10 11" type="primary">LOC120030451</name>
</gene>
<keyword evidence="4 8" id="KW-0812">Transmembrane</keyword>